<sequence length="231" mass="25911">MQADIKLKTINTTTHSTSSHRPLRGRSKRANFLIWLRKTHIYLGLWGALLGVLFGVTGIIMNHRVVMKLPVQKSVQKVIEMQLPNENFETPELLAAWIAQKMNFKVSQAAFIKVEPSKEVIWNDVKVKQPERWAISLHRPDRAINAEYFAGSKVINLENADSTIVGTLTRLHMAVGVNIIWVLIADSIAASFILLSITGLLLWSQMHTVKLITVLFSVTSLITAICVSFSI</sequence>
<feature type="transmembrane region" description="Helical" evidence="1">
    <location>
        <begin position="209"/>
        <end position="229"/>
    </location>
</feature>
<dbReference type="PANTHER" id="PTHR40115:SF1">
    <property type="entry name" value="INNER MEMBRANE PROTEIN WITH PEPSY TM HELIX"/>
    <property type="match status" value="1"/>
</dbReference>
<evidence type="ECO:0000313" key="3">
    <source>
        <dbReference type="Proteomes" id="UP000297706"/>
    </source>
</evidence>
<evidence type="ECO:0000313" key="2">
    <source>
        <dbReference type="EMBL" id="TFW70767.1"/>
    </source>
</evidence>
<keyword evidence="3" id="KW-1185">Reference proteome</keyword>
<reference evidence="2 3" key="1">
    <citation type="submission" date="2018-02" db="EMBL/GenBank/DDBJ databases">
        <title>A novel lanthanide dependent methylotroph, Methylotenera sp. La3113.</title>
        <authorList>
            <person name="Lv H."/>
            <person name="Tani A."/>
        </authorList>
    </citation>
    <scope>NUCLEOTIDE SEQUENCE [LARGE SCALE GENOMIC DNA]</scope>
    <source>
        <strain evidence="2 3">La3113</strain>
    </source>
</reference>
<dbReference type="AlphaFoldDB" id="A0A4Y9VRE7"/>
<dbReference type="OrthoDB" id="8559578at2"/>
<keyword evidence="1" id="KW-0812">Transmembrane</keyword>
<proteinExistence type="predicted"/>
<dbReference type="PANTHER" id="PTHR40115">
    <property type="entry name" value="INNER MEMBRANE PROTEIN WITH PEPSY TM HELIX"/>
    <property type="match status" value="1"/>
</dbReference>
<dbReference type="InterPro" id="IPR032307">
    <property type="entry name" value="PepSY_TM-like_2"/>
</dbReference>
<dbReference type="RefSeq" id="WP_135278230.1">
    <property type="nucleotide sequence ID" value="NZ_PQVH01000011.1"/>
</dbReference>
<dbReference type="EMBL" id="PQVH01000011">
    <property type="protein sequence ID" value="TFW70767.1"/>
    <property type="molecule type" value="Genomic_DNA"/>
</dbReference>
<dbReference type="Pfam" id="PF16357">
    <property type="entry name" value="PepSY_TM_like_2"/>
    <property type="match status" value="1"/>
</dbReference>
<comment type="caution">
    <text evidence="2">The sequence shown here is derived from an EMBL/GenBank/DDBJ whole genome shotgun (WGS) entry which is preliminary data.</text>
</comment>
<organism evidence="2 3">
    <name type="scientific">Methylotenera oryzisoli</name>
    <dbReference type="NCBI Taxonomy" id="2080758"/>
    <lineage>
        <taxon>Bacteria</taxon>
        <taxon>Pseudomonadati</taxon>
        <taxon>Pseudomonadota</taxon>
        <taxon>Betaproteobacteria</taxon>
        <taxon>Nitrosomonadales</taxon>
        <taxon>Methylophilaceae</taxon>
        <taxon>Methylotenera</taxon>
    </lineage>
</organism>
<accession>A0A4Y9VRE7</accession>
<protein>
    <submittedName>
        <fullName evidence="2">Peptidase</fullName>
    </submittedName>
</protein>
<gene>
    <name evidence="2" type="ORF">C3Y98_08820</name>
</gene>
<evidence type="ECO:0000256" key="1">
    <source>
        <dbReference type="SAM" id="Phobius"/>
    </source>
</evidence>
<feature type="transmembrane region" description="Helical" evidence="1">
    <location>
        <begin position="179"/>
        <end position="203"/>
    </location>
</feature>
<feature type="transmembrane region" description="Helical" evidence="1">
    <location>
        <begin position="41"/>
        <end position="61"/>
    </location>
</feature>
<name>A0A4Y9VRE7_9PROT</name>
<dbReference type="Proteomes" id="UP000297706">
    <property type="component" value="Unassembled WGS sequence"/>
</dbReference>
<keyword evidence="1" id="KW-0472">Membrane</keyword>
<keyword evidence="1" id="KW-1133">Transmembrane helix</keyword>